<organism evidence="2 3">
    <name type="scientific">Bacteroides thetaiotaomicron</name>
    <dbReference type="NCBI Taxonomy" id="818"/>
    <lineage>
        <taxon>Bacteria</taxon>
        <taxon>Pseudomonadati</taxon>
        <taxon>Bacteroidota</taxon>
        <taxon>Bacteroidia</taxon>
        <taxon>Bacteroidales</taxon>
        <taxon>Bacteroidaceae</taxon>
        <taxon>Bacteroides</taxon>
    </lineage>
</organism>
<dbReference type="InterPro" id="IPR045788">
    <property type="entry name" value="MobC_2"/>
</dbReference>
<dbReference type="Pfam" id="PF19514">
    <property type="entry name" value="MobC_2"/>
    <property type="match status" value="1"/>
</dbReference>
<dbReference type="Proteomes" id="UP000284785">
    <property type="component" value="Unassembled WGS sequence"/>
</dbReference>
<gene>
    <name evidence="2" type="ORF">DW780_07060</name>
</gene>
<name>A0A414HRD1_BACT4</name>
<feature type="region of interest" description="Disordered" evidence="1">
    <location>
        <begin position="1"/>
        <end position="23"/>
    </location>
</feature>
<accession>A0A414HRD1</accession>
<dbReference type="EMBL" id="QSJP01000004">
    <property type="protein sequence ID" value="RHD89813.1"/>
    <property type="molecule type" value="Genomic_DNA"/>
</dbReference>
<evidence type="ECO:0000313" key="2">
    <source>
        <dbReference type="EMBL" id="RHD89813.1"/>
    </source>
</evidence>
<dbReference type="AlphaFoldDB" id="A0A414HRD1"/>
<evidence type="ECO:0000256" key="1">
    <source>
        <dbReference type="SAM" id="MobiDB-lite"/>
    </source>
</evidence>
<evidence type="ECO:0000313" key="3">
    <source>
        <dbReference type="Proteomes" id="UP000284785"/>
    </source>
</evidence>
<sequence length="147" mass="17273">MNEEKENKRLPSRKKGGRKPKTNPAVFRYTVNFNAVEHARFLTLFEQSGLQSKAQFIAARVFSEEFRVVRTDRAALEYVAKLTALYQQFRSVGVNYNQVVKELHVHFSEKKALAMLYKLEKTTMELIELSRKIVELSNTFENQWLRK</sequence>
<dbReference type="NCBIfam" id="NF041324">
    <property type="entry name" value="Bacteroid_MobA"/>
    <property type="match status" value="1"/>
</dbReference>
<proteinExistence type="predicted"/>
<reference evidence="2 3" key="1">
    <citation type="submission" date="2018-08" db="EMBL/GenBank/DDBJ databases">
        <title>A genome reference for cultivated species of the human gut microbiota.</title>
        <authorList>
            <person name="Zou Y."/>
            <person name="Xue W."/>
            <person name="Luo G."/>
        </authorList>
    </citation>
    <scope>NUCLEOTIDE SEQUENCE [LARGE SCALE GENOMIC DNA]</scope>
    <source>
        <strain evidence="2 3">AM30-26</strain>
    </source>
</reference>
<dbReference type="RefSeq" id="WP_118214440.1">
    <property type="nucleotide sequence ID" value="NZ_JANUON010000005.1"/>
</dbReference>
<protein>
    <submittedName>
        <fullName evidence="2">MobA protein</fullName>
    </submittedName>
</protein>
<feature type="compositionally biased region" description="Basic residues" evidence="1">
    <location>
        <begin position="10"/>
        <end position="21"/>
    </location>
</feature>
<comment type="caution">
    <text evidence="2">The sequence shown here is derived from an EMBL/GenBank/DDBJ whole genome shotgun (WGS) entry which is preliminary data.</text>
</comment>